<protein>
    <submittedName>
        <fullName evidence="3">DevR family CRISPR-associated autoregulator</fullName>
    </submittedName>
</protein>
<dbReference type="Pfam" id="PF01905">
    <property type="entry name" value="DevR"/>
    <property type="match status" value="1"/>
</dbReference>
<comment type="function">
    <text evidence="2">CRISPR (clustered regularly interspaced short palindromic repeat) is an adaptive immune system that provides protection against mobile genetic elements (viruses, transposable elements and conjugative plasmids). CRISPR clusters contain spacers, sequences complementary to antecedent mobile elements, and target invading nucleic acids. CRISPR clusters are transcribed and processed into CRISPR RNA (crRNA).</text>
</comment>
<evidence type="ECO:0000313" key="4">
    <source>
        <dbReference type="Proteomes" id="UP000243376"/>
    </source>
</evidence>
<comment type="caution">
    <text evidence="3">The sequence shown here is derived from an EMBL/GenBank/DDBJ whole genome shotgun (WGS) entry which is preliminary data.</text>
</comment>
<organism evidence="3 4">
    <name type="scientific">Chloroflexus aggregans</name>
    <dbReference type="NCBI Taxonomy" id="152260"/>
    <lineage>
        <taxon>Bacteria</taxon>
        <taxon>Bacillati</taxon>
        <taxon>Chloroflexota</taxon>
        <taxon>Chloroflexia</taxon>
        <taxon>Chloroflexales</taxon>
        <taxon>Chloroflexineae</taxon>
        <taxon>Chloroflexaceae</taxon>
        <taxon>Chloroflexus</taxon>
    </lineage>
</organism>
<evidence type="ECO:0000256" key="1">
    <source>
        <dbReference type="ARBA" id="ARBA00023118"/>
    </source>
</evidence>
<reference evidence="3 4" key="1">
    <citation type="submission" date="2018-01" db="EMBL/GenBank/DDBJ databases">
        <title>Metagenomic assembled genomes from two thermal pools in the Uzon Caldera, Kamchatka, Russia.</title>
        <authorList>
            <person name="Wilkins L."/>
            <person name="Ettinger C."/>
        </authorList>
    </citation>
    <scope>NUCLEOTIDE SEQUENCE [LARGE SCALE GENOMIC DNA]</scope>
    <source>
        <strain evidence="3">ZAV-02</strain>
    </source>
</reference>
<dbReference type="PANTHER" id="PTHR37459:SF1">
    <property type="entry name" value="CRISPR-ASSOCIATED PROTEIN CAS7_CST2_DEVR"/>
    <property type="match status" value="1"/>
</dbReference>
<dbReference type="PANTHER" id="PTHR37459">
    <property type="match status" value="1"/>
</dbReference>
<evidence type="ECO:0000313" key="3">
    <source>
        <dbReference type="EMBL" id="PMP84578.1"/>
    </source>
</evidence>
<accession>A0A2J6XAI9</accession>
<proteinExistence type="predicted"/>
<keyword evidence="1" id="KW-0051">Antiviral defense</keyword>
<dbReference type="Proteomes" id="UP000243376">
    <property type="component" value="Unassembled WGS sequence"/>
</dbReference>
<dbReference type="InterPro" id="IPR010154">
    <property type="entry name" value="CRISPR-assoc_Cas7/Cst2/DevR"/>
</dbReference>
<sequence>MAKIYSLAIAARAVLNLHSLNNEGGEGNQIQARMVNVFADGRLHNVNAISGDMFKHIQSEHLHRLALQAELPLSTGARLFNANRINYDVDTDTAFKAQLDAAKTNAGELDLILRRCAVTDMAGVLVTADKRSLPRKSVVEFGWVVGIPGSIKTDSYFHIKFESERGGGSARVNESGSISGKQTPFHRPASSGEYAIVVQVEAARVGFNDIAQRYAVDMAERQKRLRVLLESVLYTFVEPSGAMRTAQNPHILDVSGVITVSSHVIPAPCISPLKADFVSDIERIAKSFNQLHANAITMLPFASLGEFAEQMSVLIEKSEPFELPSVNGASNVADS</sequence>
<gene>
    <name evidence="3" type="ORF">C0184_03445</name>
</gene>
<dbReference type="AlphaFoldDB" id="A0A2J6XAI9"/>
<dbReference type="EMBL" id="PNIQ01000228">
    <property type="protein sequence ID" value="PMP84578.1"/>
    <property type="molecule type" value="Genomic_DNA"/>
</dbReference>
<evidence type="ECO:0000256" key="2">
    <source>
        <dbReference type="ARBA" id="ARBA00025626"/>
    </source>
</evidence>
<name>A0A2J6XAI9_9CHLR</name>
<dbReference type="GO" id="GO:0051607">
    <property type="term" value="P:defense response to virus"/>
    <property type="evidence" value="ECO:0007669"/>
    <property type="project" value="UniProtKB-KW"/>
</dbReference>
<dbReference type="InterPro" id="IPR052681">
    <property type="entry name" value="CRISPR-Cas7/Cst2/DevR"/>
</dbReference>
<dbReference type="NCBIfam" id="TIGR01875">
    <property type="entry name" value="cas_MJ0381"/>
    <property type="match status" value="1"/>
</dbReference>